<evidence type="ECO:0000313" key="5">
    <source>
        <dbReference type="EMBL" id="OAI04925.1"/>
    </source>
</evidence>
<evidence type="ECO:0000256" key="1">
    <source>
        <dbReference type="PROSITE-ProRule" id="PRU00169"/>
    </source>
</evidence>
<feature type="domain" description="HD-GYP" evidence="3">
    <location>
        <begin position="149"/>
        <end position="341"/>
    </location>
</feature>
<dbReference type="OrthoDB" id="9802066at2"/>
<evidence type="ECO:0000313" key="4">
    <source>
        <dbReference type="EMBL" id="OAI04243.1"/>
    </source>
</evidence>
<reference evidence="6 7" key="1">
    <citation type="submission" date="2016-03" db="EMBL/GenBank/DDBJ databases">
        <authorList>
            <person name="Ploux O."/>
        </authorList>
    </citation>
    <scope>NUCLEOTIDE SEQUENCE [LARGE SCALE GENOMIC DNA]</scope>
    <source>
        <strain evidence="4 7">R-45363</strain>
        <strain evidence="5 6">R-45371</strain>
    </source>
</reference>
<dbReference type="CDD" id="cd19920">
    <property type="entry name" value="REC_PA4781-like"/>
    <property type="match status" value="1"/>
</dbReference>
<proteinExistence type="predicted"/>
<gene>
    <name evidence="4" type="ORF">A1332_14850</name>
    <name evidence="5" type="ORF">A1353_12115</name>
</gene>
<dbReference type="Pfam" id="PF00072">
    <property type="entry name" value="Response_reg"/>
    <property type="match status" value="1"/>
</dbReference>
<name>A0A177MHV0_METMH</name>
<evidence type="ECO:0000313" key="7">
    <source>
        <dbReference type="Proteomes" id="UP000078090"/>
    </source>
</evidence>
<feature type="modified residue" description="4-aspartylphosphate" evidence="1">
    <location>
        <position position="55"/>
    </location>
</feature>
<feature type="domain" description="Response regulatory" evidence="2">
    <location>
        <begin position="6"/>
        <end position="122"/>
    </location>
</feature>
<dbReference type="Gene3D" id="3.40.50.2300">
    <property type="match status" value="1"/>
</dbReference>
<keyword evidence="1" id="KW-0597">Phosphoprotein</keyword>
<dbReference type="Gene3D" id="1.10.3210.10">
    <property type="entry name" value="Hypothetical protein af1432"/>
    <property type="match status" value="1"/>
</dbReference>
<dbReference type="Pfam" id="PF13487">
    <property type="entry name" value="HD_5"/>
    <property type="match status" value="1"/>
</dbReference>
<dbReference type="PANTHER" id="PTHR45228">
    <property type="entry name" value="CYCLIC DI-GMP PHOSPHODIESTERASE TM_0186-RELATED"/>
    <property type="match status" value="1"/>
</dbReference>
<dbReference type="Proteomes" id="UP000078090">
    <property type="component" value="Unassembled WGS sequence"/>
</dbReference>
<dbReference type="PROSITE" id="PS50110">
    <property type="entry name" value="RESPONSE_REGULATORY"/>
    <property type="match status" value="1"/>
</dbReference>
<evidence type="ECO:0000313" key="6">
    <source>
        <dbReference type="Proteomes" id="UP000077763"/>
    </source>
</evidence>
<comment type="caution">
    <text evidence="5">The sequence shown here is derived from an EMBL/GenBank/DDBJ whole genome shotgun (WGS) entry which is preliminary data.</text>
</comment>
<dbReference type="SUPFAM" id="SSF109604">
    <property type="entry name" value="HD-domain/PDEase-like"/>
    <property type="match status" value="1"/>
</dbReference>
<evidence type="ECO:0000259" key="3">
    <source>
        <dbReference type="PROSITE" id="PS51832"/>
    </source>
</evidence>
<dbReference type="InterPro" id="IPR037522">
    <property type="entry name" value="HD_GYP_dom"/>
</dbReference>
<organism evidence="5 6">
    <name type="scientific">Methylomonas methanica</name>
    <dbReference type="NCBI Taxonomy" id="421"/>
    <lineage>
        <taxon>Bacteria</taxon>
        <taxon>Pseudomonadati</taxon>
        <taxon>Pseudomonadota</taxon>
        <taxon>Gammaproteobacteria</taxon>
        <taxon>Methylococcales</taxon>
        <taxon>Methylococcaceae</taxon>
        <taxon>Methylomonas</taxon>
    </lineage>
</organism>
<accession>A0A177MHV0</accession>
<dbReference type="InterPro" id="IPR001789">
    <property type="entry name" value="Sig_transdc_resp-reg_receiver"/>
</dbReference>
<dbReference type="InterPro" id="IPR052020">
    <property type="entry name" value="Cyclic_di-GMP/3'3'-cGAMP_PDE"/>
</dbReference>
<dbReference type="InterPro" id="IPR011006">
    <property type="entry name" value="CheY-like_superfamily"/>
</dbReference>
<dbReference type="CDD" id="cd00077">
    <property type="entry name" value="HDc"/>
    <property type="match status" value="1"/>
</dbReference>
<sequence length="341" mass="38132">MTHKGNILAVDDTPASLKLLTDILKDEGYEVRSAISGELALNSALKNPPELVLLDIRMPEMDGFEVCRQLKANPNTCDVPVIFVSAIMDTDEKVRGFDLGGVDFVTKPYQRDELLVRVRTHLEFDRLRNHLEEQVEERTSKLMESERKLRAGMLDFVTAIAATIEARDPYTAGHQRRVAHLATAIARGLQLPEERIEGLTLASVVHDIGKIRIPAEILCKPGRLDDLEFSLIKRHAETGYDILKSIHFPWPIAQIVLQHHERPNGSGYPHGLKAGEILLEAEILAVADVVEAMTSHRPYRAGLGLDAALQEISDNRGVLYNSEIVEICLKLFRERGYSLPV</sequence>
<dbReference type="GO" id="GO:0000160">
    <property type="term" value="P:phosphorelay signal transduction system"/>
    <property type="evidence" value="ECO:0007669"/>
    <property type="project" value="InterPro"/>
</dbReference>
<dbReference type="EMBL" id="LUUG01000073">
    <property type="protein sequence ID" value="OAI04243.1"/>
    <property type="molecule type" value="Genomic_DNA"/>
</dbReference>
<dbReference type="AlphaFoldDB" id="A0A177MHV0"/>
<dbReference type="EMBL" id="LUUH01000047">
    <property type="protein sequence ID" value="OAI04925.1"/>
    <property type="molecule type" value="Genomic_DNA"/>
</dbReference>
<dbReference type="SMART" id="SM00471">
    <property type="entry name" value="HDc"/>
    <property type="match status" value="1"/>
</dbReference>
<dbReference type="RefSeq" id="WP_064008824.1">
    <property type="nucleotide sequence ID" value="NZ_LUUG01000073.1"/>
</dbReference>
<dbReference type="GO" id="GO:0008081">
    <property type="term" value="F:phosphoric diester hydrolase activity"/>
    <property type="evidence" value="ECO:0007669"/>
    <property type="project" value="UniProtKB-ARBA"/>
</dbReference>
<dbReference type="Proteomes" id="UP000077763">
    <property type="component" value="Unassembled WGS sequence"/>
</dbReference>
<protein>
    <submittedName>
        <fullName evidence="5">Two-component system response regulator</fullName>
    </submittedName>
</protein>
<dbReference type="SUPFAM" id="SSF52172">
    <property type="entry name" value="CheY-like"/>
    <property type="match status" value="1"/>
</dbReference>
<dbReference type="PROSITE" id="PS51832">
    <property type="entry name" value="HD_GYP"/>
    <property type="match status" value="1"/>
</dbReference>
<dbReference type="SMART" id="SM00448">
    <property type="entry name" value="REC"/>
    <property type="match status" value="1"/>
</dbReference>
<evidence type="ECO:0000259" key="2">
    <source>
        <dbReference type="PROSITE" id="PS50110"/>
    </source>
</evidence>
<dbReference type="InterPro" id="IPR003607">
    <property type="entry name" value="HD/PDEase_dom"/>
</dbReference>